<dbReference type="OrthoDB" id="12339at2157"/>
<dbReference type="PANTHER" id="PTHR10605">
    <property type="entry name" value="HEPARAN SULFATE SULFOTRANSFERASE"/>
    <property type="match status" value="1"/>
</dbReference>
<dbReference type="AlphaFoldDB" id="A0A0D5C5W7"/>
<evidence type="ECO:0000256" key="1">
    <source>
        <dbReference type="ARBA" id="ARBA00022679"/>
    </source>
</evidence>
<protein>
    <submittedName>
        <fullName evidence="4">Putative Sulfotransferase</fullName>
    </submittedName>
</protein>
<evidence type="ECO:0000259" key="3">
    <source>
        <dbReference type="Pfam" id="PF00685"/>
    </source>
</evidence>
<dbReference type="STRING" id="1580092.NADRNF5_2109"/>
<keyword evidence="1 4" id="KW-0808">Transferase</keyword>
<gene>
    <name evidence="4" type="ORF">NADRNF5_2109</name>
</gene>
<organism evidence="4 5">
    <name type="scientific">Nitrosopumilus adriaticus</name>
    <dbReference type="NCBI Taxonomy" id="1580092"/>
    <lineage>
        <taxon>Archaea</taxon>
        <taxon>Nitrososphaerota</taxon>
        <taxon>Nitrososphaeria</taxon>
        <taxon>Nitrosopumilales</taxon>
        <taxon>Nitrosopumilaceae</taxon>
        <taxon>Nitrosopumilus</taxon>
    </lineage>
</organism>
<reference evidence="4 5" key="2">
    <citation type="journal article" date="2016" name="ISME J.">
        <title>Physiological and genomic characterization of two novel marine thaumarchaeal strains indicates niche differentiation.</title>
        <authorList>
            <person name="Bayer B."/>
            <person name="Vojvoda J."/>
            <person name="Offre P."/>
            <person name="Alves R.J."/>
            <person name="Elisabeth N.H."/>
            <person name="Garcia J.A."/>
            <person name="Volland J.M."/>
            <person name="Srivastava A."/>
            <person name="Schleper C."/>
            <person name="Herndl G.J."/>
        </authorList>
    </citation>
    <scope>NUCLEOTIDE SEQUENCE [LARGE SCALE GENOMIC DNA]</scope>
    <source>
        <strain evidence="4 5">NF5</strain>
    </source>
</reference>
<dbReference type="InterPro" id="IPR037359">
    <property type="entry name" value="NST/OST"/>
</dbReference>
<keyword evidence="2" id="KW-0325">Glycoprotein</keyword>
<dbReference type="Proteomes" id="UP000032408">
    <property type="component" value="Chromosome"/>
</dbReference>
<reference evidence="5" key="1">
    <citation type="submission" date="2015-03" db="EMBL/GenBank/DDBJ databases">
        <title>Characterization of two novel Thaumarchaeota isolated from the Northern Adriatic Sea.</title>
        <authorList>
            <person name="Bayer B."/>
            <person name="Vojvoda J."/>
            <person name="Offre P."/>
            <person name="Srivastava A."/>
            <person name="Elisabeth N."/>
            <person name="Garcia J.A.L."/>
            <person name="Schleper C."/>
            <person name="Herndl G.J."/>
        </authorList>
    </citation>
    <scope>NUCLEOTIDE SEQUENCE [LARGE SCALE GENOMIC DNA]</scope>
    <source>
        <strain evidence="5">NF5</strain>
    </source>
</reference>
<dbReference type="SUPFAM" id="SSF52540">
    <property type="entry name" value="P-loop containing nucleoside triphosphate hydrolases"/>
    <property type="match status" value="1"/>
</dbReference>
<sequence>MPWPNFFIVGATRCGTSSLYEYLNETNGVFMSSIKEPAFFSVSINRRKPIQNEHDYLNLFNDAKPEQAIGEASTRYFIDPKSPSLIKNKIPNAKIIIVLRDPVERAFSSYLYYLRREKNEPFNMVVKKSLETDLSGDYLLHLVVKGGMYFEHVKRYLNTFGQNSVKILFFEEFFPDIKNQFKDLLKYLDIKSEPPKIINTIFNEYKKPKNKTSKLVLSIDDILWKMGIKSTFPFLPNRKNLENKYLESGKKPKISEQEKQDLINFYQNDVNQLKNLLGKNIPWENF</sequence>
<dbReference type="PANTHER" id="PTHR10605:SF56">
    <property type="entry name" value="BIFUNCTIONAL HEPARAN SULFATE N-DEACETYLASE_N-SULFOTRANSFERASE"/>
    <property type="match status" value="1"/>
</dbReference>
<evidence type="ECO:0000313" key="5">
    <source>
        <dbReference type="Proteomes" id="UP000032408"/>
    </source>
</evidence>
<dbReference type="RefSeq" id="WP_048118317.1">
    <property type="nucleotide sequence ID" value="NZ_CP011070.1"/>
</dbReference>
<dbReference type="GeneID" id="24821277"/>
<dbReference type="KEGG" id="nin:NADRNF5_2109"/>
<dbReference type="HOGENOM" id="CLU_017703_1_1_2"/>
<dbReference type="InterPro" id="IPR000863">
    <property type="entry name" value="Sulfotransferase_dom"/>
</dbReference>
<evidence type="ECO:0000256" key="2">
    <source>
        <dbReference type="ARBA" id="ARBA00023180"/>
    </source>
</evidence>
<keyword evidence="5" id="KW-1185">Reference proteome</keyword>
<dbReference type="Pfam" id="PF00685">
    <property type="entry name" value="Sulfotransfer_1"/>
    <property type="match status" value="1"/>
</dbReference>
<evidence type="ECO:0000313" key="4">
    <source>
        <dbReference type="EMBL" id="AJW71782.1"/>
    </source>
</evidence>
<dbReference type="EMBL" id="CP011070">
    <property type="protein sequence ID" value="AJW71782.1"/>
    <property type="molecule type" value="Genomic_DNA"/>
</dbReference>
<dbReference type="Gene3D" id="3.40.50.300">
    <property type="entry name" value="P-loop containing nucleotide triphosphate hydrolases"/>
    <property type="match status" value="1"/>
</dbReference>
<feature type="domain" description="Sulfotransferase" evidence="3">
    <location>
        <begin position="5"/>
        <end position="208"/>
    </location>
</feature>
<proteinExistence type="predicted"/>
<dbReference type="InterPro" id="IPR027417">
    <property type="entry name" value="P-loop_NTPase"/>
</dbReference>
<name>A0A0D5C5W7_9ARCH</name>
<accession>A0A0D5C5W7</accession>
<dbReference type="GO" id="GO:0008146">
    <property type="term" value="F:sulfotransferase activity"/>
    <property type="evidence" value="ECO:0007669"/>
    <property type="project" value="InterPro"/>
</dbReference>